<comment type="catalytic activity">
    <reaction evidence="26">
        <text>1-hexadecanoyl-2-(9Z-octadecenoyl)-sn-glycero-3-phospho-(1'-sn-glycerol) + H2O = 1-hexadecanoyl-sn-glycero-3-phospho-(1'-sn-glycerol) + (9Z)-octadecenoate + H(+)</text>
        <dbReference type="Rhea" id="RHEA:40919"/>
        <dbReference type="ChEBI" id="CHEBI:15377"/>
        <dbReference type="ChEBI" id="CHEBI:15378"/>
        <dbReference type="ChEBI" id="CHEBI:30823"/>
        <dbReference type="ChEBI" id="CHEBI:72841"/>
        <dbReference type="ChEBI" id="CHEBI:75158"/>
    </reaction>
    <physiologicalReaction direction="left-to-right" evidence="26">
        <dbReference type="Rhea" id="RHEA:40920"/>
    </physiologicalReaction>
</comment>
<evidence type="ECO:0000256" key="34">
    <source>
        <dbReference type="ARBA" id="ARBA00048613"/>
    </source>
</evidence>
<evidence type="ECO:0000256" key="30">
    <source>
        <dbReference type="ARBA" id="ARBA00048362"/>
    </source>
</evidence>
<keyword evidence="12" id="KW-0325">Glycoprotein</keyword>
<comment type="catalytic activity">
    <reaction evidence="31">
        <text>1-octadecanoyl-2-(9Z,12Z)-octadecadienoyl-sn-glycerol + H2O = 1-octadecanoyl-sn-glycerol + (9Z,12Z)-octadecadienoate + H(+)</text>
        <dbReference type="Rhea" id="RHEA:40927"/>
        <dbReference type="ChEBI" id="CHEBI:15377"/>
        <dbReference type="ChEBI" id="CHEBI:15378"/>
        <dbReference type="ChEBI" id="CHEBI:30245"/>
        <dbReference type="ChEBI" id="CHEBI:75550"/>
        <dbReference type="ChEBI" id="CHEBI:77097"/>
    </reaction>
    <physiologicalReaction direction="left-to-right" evidence="31">
        <dbReference type="Rhea" id="RHEA:40928"/>
    </physiologicalReaction>
</comment>
<name>A0ABD2NNW3_9CUCU</name>
<comment type="catalytic activity">
    <reaction evidence="14">
        <text>1-hexadecanoyl-2-(9Z,12Z-octadecadienoyl)-sn-glycero-3-phosphocholine + H2O = (9Z,12Z)-octadecadienoate + 1-hexadecanoyl-sn-glycero-3-phosphocholine + H(+)</text>
        <dbReference type="Rhea" id="RHEA:40811"/>
        <dbReference type="ChEBI" id="CHEBI:15377"/>
        <dbReference type="ChEBI" id="CHEBI:15378"/>
        <dbReference type="ChEBI" id="CHEBI:30245"/>
        <dbReference type="ChEBI" id="CHEBI:72998"/>
        <dbReference type="ChEBI" id="CHEBI:73002"/>
    </reaction>
    <physiologicalReaction direction="left-to-right" evidence="14">
        <dbReference type="Rhea" id="RHEA:40812"/>
    </physiologicalReaction>
</comment>
<comment type="caution">
    <text evidence="44">The sequence shown here is derived from an EMBL/GenBank/DDBJ whole genome shotgun (WGS) entry which is preliminary data.</text>
</comment>
<dbReference type="GO" id="GO:0004623">
    <property type="term" value="F:phospholipase A2 activity"/>
    <property type="evidence" value="ECO:0007669"/>
    <property type="project" value="UniProtKB-EC"/>
</dbReference>
<keyword evidence="6 43" id="KW-0732">Signal</keyword>
<evidence type="ECO:0000256" key="32">
    <source>
        <dbReference type="ARBA" id="ARBA00048386"/>
    </source>
</evidence>
<comment type="catalytic activity">
    <reaction evidence="29">
        <text>1,2-dihexadecanoyl-sn-glycero-3-phosphocholine + H2O = 1-hexadecanoyl-sn-glycero-3-phosphocholine + hexadecanoate + H(+)</text>
        <dbReference type="Rhea" id="RHEA:41223"/>
        <dbReference type="ChEBI" id="CHEBI:7896"/>
        <dbReference type="ChEBI" id="CHEBI:15377"/>
        <dbReference type="ChEBI" id="CHEBI:15378"/>
        <dbReference type="ChEBI" id="CHEBI:72998"/>
        <dbReference type="ChEBI" id="CHEBI:72999"/>
    </reaction>
    <physiologicalReaction direction="left-to-right" evidence="29">
        <dbReference type="Rhea" id="RHEA:41224"/>
    </physiologicalReaction>
</comment>
<evidence type="ECO:0000256" key="3">
    <source>
        <dbReference type="ARBA" id="ARBA00015133"/>
    </source>
</evidence>
<evidence type="ECO:0000256" key="22">
    <source>
        <dbReference type="ARBA" id="ARBA00047363"/>
    </source>
</evidence>
<evidence type="ECO:0000256" key="6">
    <source>
        <dbReference type="ARBA" id="ARBA00022729"/>
    </source>
</evidence>
<keyword evidence="4" id="KW-1003">Cell membrane</keyword>
<keyword evidence="10" id="KW-0443">Lipid metabolism</keyword>
<evidence type="ECO:0000256" key="21">
    <source>
        <dbReference type="ARBA" id="ARBA00047324"/>
    </source>
</evidence>
<evidence type="ECO:0000313" key="45">
    <source>
        <dbReference type="Proteomes" id="UP001516400"/>
    </source>
</evidence>
<gene>
    <name evidence="44" type="ORF">HHI36_017880</name>
</gene>
<evidence type="ECO:0000256" key="28">
    <source>
        <dbReference type="ARBA" id="ARBA00048058"/>
    </source>
</evidence>
<dbReference type="PANTHER" id="PTHR21325">
    <property type="entry name" value="PHOSPHOLIPASE B, PLB1"/>
    <property type="match status" value="1"/>
</dbReference>
<dbReference type="SUPFAM" id="SSF52266">
    <property type="entry name" value="SGNH hydrolase"/>
    <property type="match status" value="1"/>
</dbReference>
<comment type="catalytic activity">
    <reaction evidence="32">
        <text>1,2,3-tri-(9Z-octadecenoyl)-glycerol + H2O = di-(9Z)-octadecenoylglycerol + (9Z)-octadecenoate + H(+)</text>
        <dbReference type="Rhea" id="RHEA:38575"/>
        <dbReference type="ChEBI" id="CHEBI:15377"/>
        <dbReference type="ChEBI" id="CHEBI:15378"/>
        <dbReference type="ChEBI" id="CHEBI:30823"/>
        <dbReference type="ChEBI" id="CHEBI:53753"/>
        <dbReference type="ChEBI" id="CHEBI:75945"/>
    </reaction>
    <physiologicalReaction direction="left-to-right" evidence="32">
        <dbReference type="Rhea" id="RHEA:38576"/>
    </physiologicalReaction>
</comment>
<comment type="catalytic activity">
    <reaction evidence="27">
        <text>a 1-O-alkyl-2-acyl-sn-glycero-3-phosphocholine + H2O = a 1-O-alkyl-sn-glycero-3-phosphocholine + a fatty acid + H(+)</text>
        <dbReference type="Rhea" id="RHEA:36231"/>
        <dbReference type="ChEBI" id="CHEBI:15377"/>
        <dbReference type="ChEBI" id="CHEBI:15378"/>
        <dbReference type="ChEBI" id="CHEBI:28868"/>
        <dbReference type="ChEBI" id="CHEBI:30909"/>
        <dbReference type="ChEBI" id="CHEBI:36702"/>
        <dbReference type="EC" id="3.1.1.4"/>
    </reaction>
    <physiologicalReaction direction="left-to-right" evidence="27">
        <dbReference type="Rhea" id="RHEA:36232"/>
    </physiologicalReaction>
</comment>
<comment type="catalytic activity">
    <reaction evidence="38">
        <text>1-O-hexadecyl-2-(9Z)-octadecenoyl-sn-glycero-3-phosphocholine + H2O = 1-O-hexadecyl-sn-glycero-3-phosphocholine + (9Z)-octadecenoate + H(+)</text>
        <dbReference type="Rhea" id="RHEA:40915"/>
        <dbReference type="ChEBI" id="CHEBI:15377"/>
        <dbReference type="ChEBI" id="CHEBI:15378"/>
        <dbReference type="ChEBI" id="CHEBI:30823"/>
        <dbReference type="ChEBI" id="CHEBI:34112"/>
        <dbReference type="ChEBI" id="CHEBI:64496"/>
    </reaction>
    <physiologicalReaction direction="left-to-right" evidence="38">
        <dbReference type="Rhea" id="RHEA:40916"/>
    </physiologicalReaction>
</comment>
<evidence type="ECO:0000256" key="1">
    <source>
        <dbReference type="ARBA" id="ARBA00004247"/>
    </source>
</evidence>
<evidence type="ECO:0000256" key="37">
    <source>
        <dbReference type="ARBA" id="ARBA00048869"/>
    </source>
</evidence>
<evidence type="ECO:0000256" key="12">
    <source>
        <dbReference type="ARBA" id="ARBA00023180"/>
    </source>
</evidence>
<evidence type="ECO:0000256" key="5">
    <source>
        <dbReference type="ARBA" id="ARBA00022692"/>
    </source>
</evidence>
<dbReference type="GO" id="GO:0016324">
    <property type="term" value="C:apical plasma membrane"/>
    <property type="evidence" value="ECO:0007669"/>
    <property type="project" value="UniProtKB-SubCell"/>
</dbReference>
<dbReference type="EMBL" id="JABFTP020000124">
    <property type="protein sequence ID" value="KAL3280396.1"/>
    <property type="molecule type" value="Genomic_DNA"/>
</dbReference>
<reference evidence="44 45" key="1">
    <citation type="journal article" date="2021" name="BMC Biol.">
        <title>Horizontally acquired antibacterial genes associated with adaptive radiation of ladybird beetles.</title>
        <authorList>
            <person name="Li H.S."/>
            <person name="Tang X.F."/>
            <person name="Huang Y.H."/>
            <person name="Xu Z.Y."/>
            <person name="Chen M.L."/>
            <person name="Du X.Y."/>
            <person name="Qiu B.Y."/>
            <person name="Chen P.T."/>
            <person name="Zhang W."/>
            <person name="Slipinski A."/>
            <person name="Escalona H.E."/>
            <person name="Waterhouse R.M."/>
            <person name="Zwick A."/>
            <person name="Pang H."/>
        </authorList>
    </citation>
    <scope>NUCLEOTIDE SEQUENCE [LARGE SCALE GENOMIC DNA]</scope>
    <source>
        <strain evidence="44">SYSU2018</strain>
    </source>
</reference>
<evidence type="ECO:0000256" key="17">
    <source>
        <dbReference type="ARBA" id="ARBA00031182"/>
    </source>
</evidence>
<evidence type="ECO:0000256" key="8">
    <source>
        <dbReference type="ARBA" id="ARBA00022801"/>
    </source>
</evidence>
<evidence type="ECO:0000256" key="14">
    <source>
        <dbReference type="ARBA" id="ARBA00023408"/>
    </source>
</evidence>
<evidence type="ECO:0000256" key="29">
    <source>
        <dbReference type="ARBA" id="ARBA00048227"/>
    </source>
</evidence>
<comment type="catalytic activity">
    <reaction evidence="25">
        <text>2,3-di-(9Z)-octadecenoyl-sn-glycerol + H2O = 3-(9Z-octadecenoyl)-sn-glycerol + (9Z)-octadecenoate + H(+)</text>
        <dbReference type="Rhea" id="RHEA:42604"/>
        <dbReference type="ChEBI" id="CHEBI:15377"/>
        <dbReference type="ChEBI" id="CHEBI:15378"/>
        <dbReference type="ChEBI" id="CHEBI:30823"/>
        <dbReference type="ChEBI" id="CHEBI:75824"/>
        <dbReference type="ChEBI" id="CHEBI:75938"/>
    </reaction>
    <physiologicalReaction direction="left-to-right" evidence="25">
        <dbReference type="Rhea" id="RHEA:42605"/>
    </physiologicalReaction>
</comment>
<evidence type="ECO:0000256" key="40">
    <source>
        <dbReference type="ARBA" id="ARBA00049363"/>
    </source>
</evidence>
<dbReference type="InterPro" id="IPR038885">
    <property type="entry name" value="PLB1"/>
</dbReference>
<evidence type="ECO:0000256" key="35">
    <source>
        <dbReference type="ARBA" id="ARBA00048656"/>
    </source>
</evidence>
<keyword evidence="45" id="KW-1185">Reference proteome</keyword>
<dbReference type="InterPro" id="IPR035547">
    <property type="entry name" value="Phospholipase_B"/>
</dbReference>
<evidence type="ECO:0000256" key="38">
    <source>
        <dbReference type="ARBA" id="ARBA00048872"/>
    </source>
</evidence>
<evidence type="ECO:0000256" key="4">
    <source>
        <dbReference type="ARBA" id="ARBA00022475"/>
    </source>
</evidence>
<comment type="catalytic activity">
    <reaction evidence="37">
        <text>1,3-dihexadecanoyl-2-(9Z-octadecenoyl)glycerol + H2O = 1,3-dihexadecanoylglycerol + (9Z)-octadecenoate + H(+)</text>
        <dbReference type="Rhea" id="RHEA:40983"/>
        <dbReference type="ChEBI" id="CHEBI:15377"/>
        <dbReference type="ChEBI" id="CHEBI:15378"/>
        <dbReference type="ChEBI" id="CHEBI:30823"/>
        <dbReference type="ChEBI" id="CHEBI:75688"/>
        <dbReference type="ChEBI" id="CHEBI:77619"/>
    </reaction>
    <physiologicalReaction direction="left-to-right" evidence="37">
        <dbReference type="Rhea" id="RHEA:40984"/>
    </physiologicalReaction>
</comment>
<dbReference type="Proteomes" id="UP001516400">
    <property type="component" value="Unassembled WGS sequence"/>
</dbReference>
<comment type="catalytic activity">
    <reaction evidence="13">
        <text>a triacylglycerol + H2O = a diacylglycerol + a fatty acid + H(+)</text>
        <dbReference type="Rhea" id="RHEA:12044"/>
        <dbReference type="ChEBI" id="CHEBI:15377"/>
        <dbReference type="ChEBI" id="CHEBI:15378"/>
        <dbReference type="ChEBI" id="CHEBI:17855"/>
        <dbReference type="ChEBI" id="CHEBI:18035"/>
        <dbReference type="ChEBI" id="CHEBI:28868"/>
        <dbReference type="EC" id="3.1.1.3"/>
    </reaction>
    <physiologicalReaction direction="left-to-right" evidence="13">
        <dbReference type="Rhea" id="RHEA:12045"/>
    </physiologicalReaction>
</comment>
<evidence type="ECO:0000256" key="11">
    <source>
        <dbReference type="ARBA" id="ARBA00023136"/>
    </source>
</evidence>
<evidence type="ECO:0000256" key="10">
    <source>
        <dbReference type="ARBA" id="ARBA00023098"/>
    </source>
</evidence>
<organism evidence="44 45">
    <name type="scientific">Cryptolaemus montrouzieri</name>
    <dbReference type="NCBI Taxonomy" id="559131"/>
    <lineage>
        <taxon>Eukaryota</taxon>
        <taxon>Metazoa</taxon>
        <taxon>Ecdysozoa</taxon>
        <taxon>Arthropoda</taxon>
        <taxon>Hexapoda</taxon>
        <taxon>Insecta</taxon>
        <taxon>Pterygota</taxon>
        <taxon>Neoptera</taxon>
        <taxon>Endopterygota</taxon>
        <taxon>Coleoptera</taxon>
        <taxon>Polyphaga</taxon>
        <taxon>Cucujiformia</taxon>
        <taxon>Coccinelloidea</taxon>
        <taxon>Coccinellidae</taxon>
        <taxon>Scymninae</taxon>
        <taxon>Scymnini</taxon>
        <taxon>Cryptolaemus</taxon>
    </lineage>
</organism>
<comment type="catalytic activity">
    <reaction evidence="28">
        <text>1,2-di-(9Z-octadecenoyl)-sn-glycero-3-phosphocholine + H2O = 1-(9Z-octadecenoyl)-sn-glycero-3-phosphocholine + (9Z)-octadecenoate + H(+)</text>
        <dbReference type="Rhea" id="RHEA:40923"/>
        <dbReference type="ChEBI" id="CHEBI:15377"/>
        <dbReference type="ChEBI" id="CHEBI:15378"/>
        <dbReference type="ChEBI" id="CHEBI:28610"/>
        <dbReference type="ChEBI" id="CHEBI:30823"/>
        <dbReference type="ChEBI" id="CHEBI:74669"/>
    </reaction>
    <physiologicalReaction direction="left-to-right" evidence="28">
        <dbReference type="Rhea" id="RHEA:40924"/>
    </physiologicalReaction>
</comment>
<dbReference type="CDD" id="cd01824">
    <property type="entry name" value="Phospholipase_B_like"/>
    <property type="match status" value="1"/>
</dbReference>
<comment type="catalytic activity">
    <reaction evidence="40">
        <text>1,2-dihexadecanoyl-sn-glycero-3-phosphocholine + 2 H2O = sn-glycerol 3-phosphocholine + 2 hexadecanoate + 2 H(+)</text>
        <dbReference type="Rhea" id="RHEA:40975"/>
        <dbReference type="ChEBI" id="CHEBI:7896"/>
        <dbReference type="ChEBI" id="CHEBI:15377"/>
        <dbReference type="ChEBI" id="CHEBI:15378"/>
        <dbReference type="ChEBI" id="CHEBI:16870"/>
        <dbReference type="ChEBI" id="CHEBI:72999"/>
    </reaction>
    <physiologicalReaction direction="left-to-right" evidence="40">
        <dbReference type="Rhea" id="RHEA:40976"/>
    </physiologicalReaction>
</comment>
<dbReference type="PANTHER" id="PTHR21325:SF31">
    <property type="entry name" value="GH22081P-RELATED"/>
    <property type="match status" value="1"/>
</dbReference>
<dbReference type="Gene3D" id="3.40.50.1110">
    <property type="entry name" value="SGNH hydrolase"/>
    <property type="match status" value="1"/>
</dbReference>
<evidence type="ECO:0000256" key="7">
    <source>
        <dbReference type="ARBA" id="ARBA00022737"/>
    </source>
</evidence>
<evidence type="ECO:0000256" key="19">
    <source>
        <dbReference type="ARBA" id="ARBA00033022"/>
    </source>
</evidence>
<keyword evidence="5" id="KW-0812">Transmembrane</keyword>
<evidence type="ECO:0000256" key="9">
    <source>
        <dbReference type="ARBA" id="ARBA00022989"/>
    </source>
</evidence>
<evidence type="ECO:0000256" key="16">
    <source>
        <dbReference type="ARBA" id="ARBA00029723"/>
    </source>
</evidence>
<evidence type="ECO:0000256" key="41">
    <source>
        <dbReference type="ARBA" id="ARBA00049372"/>
    </source>
</evidence>
<comment type="catalytic activity">
    <reaction evidence="24">
        <text>1-hexadecanoyl-2-(9Z)-octadecenoyl-3-octadecanoyl-sn-glycerol + H2O = 1-hexadecanoyl-2-(9Z-octadecenoyl)-sn-glycerol + octadecanoate + H(+)</text>
        <dbReference type="Rhea" id="RHEA:41111"/>
        <dbReference type="ChEBI" id="CHEBI:15377"/>
        <dbReference type="ChEBI" id="CHEBI:15378"/>
        <dbReference type="ChEBI" id="CHEBI:25629"/>
        <dbReference type="ChEBI" id="CHEBI:75466"/>
        <dbReference type="ChEBI" id="CHEBI:77623"/>
    </reaction>
    <physiologicalReaction direction="left-to-right" evidence="24">
        <dbReference type="Rhea" id="RHEA:41112"/>
    </physiologicalReaction>
</comment>
<dbReference type="AlphaFoldDB" id="A0ABD2NNW3"/>
<evidence type="ECO:0000256" key="24">
    <source>
        <dbReference type="ARBA" id="ARBA00047459"/>
    </source>
</evidence>
<comment type="catalytic activity">
    <reaction evidence="15">
        <text>a 1,2-diacyl-sn-glycero-3-phosphocholine + H2O = a 1-acyl-sn-glycero-3-phosphocholine + a fatty acid + H(+)</text>
        <dbReference type="Rhea" id="RHEA:15801"/>
        <dbReference type="ChEBI" id="CHEBI:15377"/>
        <dbReference type="ChEBI" id="CHEBI:15378"/>
        <dbReference type="ChEBI" id="CHEBI:28868"/>
        <dbReference type="ChEBI" id="CHEBI:57643"/>
        <dbReference type="ChEBI" id="CHEBI:58168"/>
        <dbReference type="EC" id="3.1.1.4"/>
    </reaction>
    <physiologicalReaction direction="left-to-right" evidence="15">
        <dbReference type="Rhea" id="RHEA:15802"/>
    </physiologicalReaction>
</comment>
<keyword evidence="9" id="KW-1133">Transmembrane helix</keyword>
<dbReference type="FunFam" id="3.40.50.1110:FF:000005">
    <property type="entry name" value="Phospholipase B1"/>
    <property type="match status" value="1"/>
</dbReference>
<evidence type="ECO:0000256" key="15">
    <source>
        <dbReference type="ARBA" id="ARBA00023422"/>
    </source>
</evidence>
<evidence type="ECO:0000256" key="39">
    <source>
        <dbReference type="ARBA" id="ARBA00048939"/>
    </source>
</evidence>
<keyword evidence="11" id="KW-0472">Membrane</keyword>
<evidence type="ECO:0000256" key="2">
    <source>
        <dbReference type="ARBA" id="ARBA00009979"/>
    </source>
</evidence>
<evidence type="ECO:0000256" key="20">
    <source>
        <dbReference type="ARBA" id="ARBA00045916"/>
    </source>
</evidence>
<comment type="similarity">
    <text evidence="2">Belongs to the 'GDSL' lipolytic enzyme family. Phospholipase B1 subfamily.</text>
</comment>
<evidence type="ECO:0000256" key="27">
    <source>
        <dbReference type="ARBA" id="ARBA00048049"/>
    </source>
</evidence>
<evidence type="ECO:0000256" key="42">
    <source>
        <dbReference type="ARBA" id="ARBA00049461"/>
    </source>
</evidence>
<evidence type="ECO:0000256" key="43">
    <source>
        <dbReference type="SAM" id="SignalP"/>
    </source>
</evidence>
<proteinExistence type="inferred from homology"/>
<accession>A0ABD2NNW3</accession>
<comment type="catalytic activity">
    <reaction evidence="22">
        <text>1,3-dihexadecanoyl-2-(9Z-octadecenoyl)glycerol + H2O = 1-hexadecanoyl-2-(9Z-octadecenoyl)-glycerol + hexadecanoate + H(+)</text>
        <dbReference type="Rhea" id="RHEA:40979"/>
        <dbReference type="ChEBI" id="CHEBI:7896"/>
        <dbReference type="ChEBI" id="CHEBI:15377"/>
        <dbReference type="ChEBI" id="CHEBI:15378"/>
        <dbReference type="ChEBI" id="CHEBI:75585"/>
        <dbReference type="ChEBI" id="CHEBI:75688"/>
    </reaction>
    <physiologicalReaction direction="left-to-right" evidence="22">
        <dbReference type="Rhea" id="RHEA:40980"/>
    </physiologicalReaction>
</comment>
<evidence type="ECO:0000256" key="18">
    <source>
        <dbReference type="ARBA" id="ARBA00031485"/>
    </source>
</evidence>
<comment type="catalytic activity">
    <reaction evidence="34">
        <text>1-hexadecanoyl-2-(9Z-octadecenoyl)-sn-glycero-3-phosphoethanolamine + H2O = 1-hexadecanoyl-sn-glycero-3-phosphoethanolamine + (9Z)-octadecenoate + H(+)</text>
        <dbReference type="Rhea" id="RHEA:40911"/>
        <dbReference type="ChEBI" id="CHEBI:15377"/>
        <dbReference type="ChEBI" id="CHEBI:15378"/>
        <dbReference type="ChEBI" id="CHEBI:30823"/>
        <dbReference type="ChEBI" id="CHEBI:73004"/>
        <dbReference type="ChEBI" id="CHEBI:73007"/>
    </reaction>
    <physiologicalReaction direction="left-to-right" evidence="34">
        <dbReference type="Rhea" id="RHEA:40912"/>
    </physiologicalReaction>
</comment>
<dbReference type="Pfam" id="PF00657">
    <property type="entry name" value="Lipase_GDSL"/>
    <property type="match status" value="1"/>
</dbReference>
<keyword evidence="8" id="KW-0378">Hydrolase</keyword>
<protein>
    <recommendedName>
        <fullName evidence="3">Phospholipase B1, membrane-associated</fullName>
    </recommendedName>
    <alternativeName>
        <fullName evidence="16">Lysophospholipase</fullName>
    </alternativeName>
    <alternativeName>
        <fullName evidence="17">Phospholipase A2</fullName>
    </alternativeName>
    <alternativeName>
        <fullName evidence="19">Phospholipase B/lipase</fullName>
    </alternativeName>
    <alternativeName>
        <fullName evidence="18">Triacylglycerol lipase</fullName>
    </alternativeName>
</protein>
<comment type="catalytic activity">
    <reaction evidence="23">
        <text>1-(9Z-octadecenoyl)-glycerol + H2O = glycerol + (9Z)-octadecenoate + H(+)</text>
        <dbReference type="Rhea" id="RHEA:38487"/>
        <dbReference type="ChEBI" id="CHEBI:15377"/>
        <dbReference type="ChEBI" id="CHEBI:15378"/>
        <dbReference type="ChEBI" id="CHEBI:17754"/>
        <dbReference type="ChEBI" id="CHEBI:30823"/>
        <dbReference type="ChEBI" id="CHEBI:75342"/>
    </reaction>
    <physiologicalReaction direction="left-to-right" evidence="23">
        <dbReference type="Rhea" id="RHEA:38488"/>
    </physiologicalReaction>
</comment>
<comment type="catalytic activity">
    <reaction evidence="42">
        <text>2-(9Z-octadecenoyl)-glycerol + H2O = glycerol + (9Z)-octadecenoate + H(+)</text>
        <dbReference type="Rhea" id="RHEA:38491"/>
        <dbReference type="ChEBI" id="CHEBI:15377"/>
        <dbReference type="ChEBI" id="CHEBI:15378"/>
        <dbReference type="ChEBI" id="CHEBI:17754"/>
        <dbReference type="ChEBI" id="CHEBI:30823"/>
        <dbReference type="ChEBI" id="CHEBI:73990"/>
    </reaction>
    <physiologicalReaction direction="left-to-right" evidence="42">
        <dbReference type="Rhea" id="RHEA:38492"/>
    </physiologicalReaction>
</comment>
<dbReference type="GO" id="GO:0004622">
    <property type="term" value="F:phosphatidylcholine lysophospholipase activity"/>
    <property type="evidence" value="ECO:0007669"/>
    <property type="project" value="UniProtKB-EC"/>
</dbReference>
<evidence type="ECO:0000256" key="13">
    <source>
        <dbReference type="ARBA" id="ARBA00023369"/>
    </source>
</evidence>
<feature type="chain" id="PRO_5044826568" description="Phospholipase B1, membrane-associated" evidence="43">
    <location>
        <begin position="22"/>
        <end position="418"/>
    </location>
</feature>
<dbReference type="GO" id="GO:0006629">
    <property type="term" value="P:lipid metabolic process"/>
    <property type="evidence" value="ECO:0007669"/>
    <property type="project" value="UniProtKB-KW"/>
</dbReference>
<evidence type="ECO:0000256" key="25">
    <source>
        <dbReference type="ARBA" id="ARBA00048011"/>
    </source>
</evidence>
<comment type="catalytic activity">
    <reaction evidence="21">
        <text>1-hexadecanoyl-2-(9Z)-octadecenoyl-3-octadecanoyl-sn-glycerol + H2O = 2-(9Z-octadecenoyl)-3-octadecanoyl-sn-glycerol + hexadecanoate + H(+)</text>
        <dbReference type="Rhea" id="RHEA:41107"/>
        <dbReference type="ChEBI" id="CHEBI:7896"/>
        <dbReference type="ChEBI" id="CHEBI:15377"/>
        <dbReference type="ChEBI" id="CHEBI:15378"/>
        <dbReference type="ChEBI" id="CHEBI:75558"/>
        <dbReference type="ChEBI" id="CHEBI:77623"/>
    </reaction>
    <physiologicalReaction direction="left-to-right" evidence="21">
        <dbReference type="Rhea" id="RHEA:41108"/>
    </physiologicalReaction>
</comment>
<comment type="catalytic activity">
    <reaction evidence="36">
        <text>1-hexadecanoyl-2-(9Z-octadecenoyl)-sn-glycero-3-phosphocholine + H2O = 1-hexadecanoyl-sn-glycero-3-phosphocholine + (9Z)-octadecenoate + H(+)</text>
        <dbReference type="Rhea" id="RHEA:38779"/>
        <dbReference type="ChEBI" id="CHEBI:15377"/>
        <dbReference type="ChEBI" id="CHEBI:15378"/>
        <dbReference type="ChEBI" id="CHEBI:30823"/>
        <dbReference type="ChEBI" id="CHEBI:72998"/>
        <dbReference type="ChEBI" id="CHEBI:73001"/>
    </reaction>
    <physiologicalReaction direction="left-to-right" evidence="36">
        <dbReference type="Rhea" id="RHEA:38780"/>
    </physiologicalReaction>
</comment>
<comment type="function">
    <text evidence="20">Calcium-independent membrane-associated phospholipase that catalyzes complete diacylation of phospholipids by hydrolyzing both sn-1 and sn-2 fatty acyl chains attached to the glycerol backbone (phospholipase B activity). Has dual phospholipase and lysophospholipase activities toward diacylphospholipids. Preferentially cleaves sn-2 ester bonds over sn-1 bonds. Acts as a lipase toward glycerolipid substrates. Hydrolyzes fatty acyl chains of diacylglycerols with preference for the sn-2 position and of triacylglycerols with not positional selectivity. May also hydrolyze long chain retinyl esters such as retinyl palmitate. May contribute to digestion of dietary phospholipids, glycerolipids and retinoids, facilitating lipid absorption at the brush border.</text>
</comment>
<evidence type="ECO:0000256" key="23">
    <source>
        <dbReference type="ARBA" id="ARBA00047438"/>
    </source>
</evidence>
<comment type="catalytic activity">
    <reaction evidence="39">
        <text>1-hexadecanoyl-2-(9Z)-octadecenoyl-3-octadecanoyl-sn-glycerol + H2O = 1-hexadecanoyl-3-octadecanoyl-sn-glycerol + (9Z)-octadecenoate + H(+)</text>
        <dbReference type="Rhea" id="RHEA:41103"/>
        <dbReference type="ChEBI" id="CHEBI:15377"/>
        <dbReference type="ChEBI" id="CHEBI:15378"/>
        <dbReference type="ChEBI" id="CHEBI:30823"/>
        <dbReference type="ChEBI" id="CHEBI:77623"/>
        <dbReference type="ChEBI" id="CHEBI:77624"/>
    </reaction>
    <physiologicalReaction direction="left-to-right" evidence="39">
        <dbReference type="Rhea" id="RHEA:41104"/>
    </physiologicalReaction>
</comment>
<feature type="signal peptide" evidence="43">
    <location>
        <begin position="1"/>
        <end position="21"/>
    </location>
</feature>
<dbReference type="GO" id="GO:0004806">
    <property type="term" value="F:triacylglycerol lipase activity"/>
    <property type="evidence" value="ECO:0007669"/>
    <property type="project" value="UniProtKB-EC"/>
</dbReference>
<evidence type="ECO:0000256" key="36">
    <source>
        <dbReference type="ARBA" id="ARBA00048699"/>
    </source>
</evidence>
<comment type="catalytic activity">
    <reaction evidence="30">
        <text>1-hexadecanoyl-2-(9Z,12Z-octadecadienoyl)-sn-glycero-3-phosphocholine + H2O = 2-(9Z,12Z-octadecadienoyl)-sn-glycero-3-phosphocholine + hexadecanoate + H(+)</text>
        <dbReference type="Rhea" id="RHEA:40971"/>
        <dbReference type="ChEBI" id="CHEBI:7896"/>
        <dbReference type="ChEBI" id="CHEBI:15377"/>
        <dbReference type="ChEBI" id="CHEBI:15378"/>
        <dbReference type="ChEBI" id="CHEBI:73002"/>
        <dbReference type="ChEBI" id="CHEBI:76084"/>
    </reaction>
    <physiologicalReaction direction="left-to-right" evidence="30">
        <dbReference type="Rhea" id="RHEA:40972"/>
    </physiologicalReaction>
</comment>
<comment type="catalytic activity">
    <reaction evidence="35">
        <text>1-hexadecanoyl-sn-glycero-3-phosphocholine + H2O = sn-glycerol 3-phosphocholine + hexadecanoate + H(+)</text>
        <dbReference type="Rhea" id="RHEA:40435"/>
        <dbReference type="ChEBI" id="CHEBI:7896"/>
        <dbReference type="ChEBI" id="CHEBI:15377"/>
        <dbReference type="ChEBI" id="CHEBI:15378"/>
        <dbReference type="ChEBI" id="CHEBI:16870"/>
        <dbReference type="ChEBI" id="CHEBI:72998"/>
    </reaction>
    <physiologicalReaction direction="left-to-right" evidence="35">
        <dbReference type="Rhea" id="RHEA:40436"/>
    </physiologicalReaction>
</comment>
<evidence type="ECO:0000313" key="44">
    <source>
        <dbReference type="EMBL" id="KAL3280396.1"/>
    </source>
</evidence>
<evidence type="ECO:0000256" key="33">
    <source>
        <dbReference type="ARBA" id="ARBA00048454"/>
    </source>
</evidence>
<comment type="catalytic activity">
    <reaction evidence="41">
        <text>1,3-di-(9Z-octadecenoyl)-glycerol + H2O = 1-(9Z-octadecenoyl)-glycerol + (9Z)-octadecenoate + H(+)</text>
        <dbReference type="Rhea" id="RHEA:39939"/>
        <dbReference type="ChEBI" id="CHEBI:15377"/>
        <dbReference type="ChEBI" id="CHEBI:15378"/>
        <dbReference type="ChEBI" id="CHEBI:30823"/>
        <dbReference type="ChEBI" id="CHEBI:75342"/>
        <dbReference type="ChEBI" id="CHEBI:75735"/>
    </reaction>
    <physiologicalReaction direction="left-to-right" evidence="41">
        <dbReference type="Rhea" id="RHEA:39940"/>
    </physiologicalReaction>
</comment>
<comment type="catalytic activity">
    <reaction evidence="33">
        <text>a 1-acyl-sn-glycero-3-phosphocholine + H2O = sn-glycerol 3-phosphocholine + a fatty acid + H(+)</text>
        <dbReference type="Rhea" id="RHEA:15177"/>
        <dbReference type="ChEBI" id="CHEBI:15377"/>
        <dbReference type="ChEBI" id="CHEBI:15378"/>
        <dbReference type="ChEBI" id="CHEBI:16870"/>
        <dbReference type="ChEBI" id="CHEBI:28868"/>
        <dbReference type="ChEBI" id="CHEBI:58168"/>
        <dbReference type="EC" id="3.1.1.5"/>
    </reaction>
    <physiologicalReaction direction="left-to-right" evidence="33">
        <dbReference type="Rhea" id="RHEA:15178"/>
    </physiologicalReaction>
</comment>
<sequence>MHYGFIINVLFLCLYLVSVICQRAVIDTLYHYLRETTMINGGNFVIQYPKREGNVRKQKVFPQSMPFPCANSTAPEIGRSIKPPTSVHQLRPGDIDVIGAMGDSLIAGNGAMEEFAFGAMIEYRGISWCAGGQGTWRQYLTLPNILKEFNPNLTGYSTGTGEFLSEHSKLNVAFPVSADKDALRQAKILVKKMKSDPKINIQRHWKMITIFFGANDICSAQCFDKDKASPNAHATQLMYALDYLQEKLPRTFVNLIPVLDTSVSLRIKRTMMCRFLHSLFCTCFHHQGGNELETVIAYARNYQRAEEQLVKSGRYDVKEDFTVVLQPFMKVFNAPNDPAHYLDEVIDISFITHDCFHFSQKGHALAANLLWNNLLEPVGRKSMKKPKHVMQKFNCPSQEAPFLFTSRNSKNYLSTGHQ</sequence>
<keyword evidence="7" id="KW-0677">Repeat</keyword>
<dbReference type="InterPro" id="IPR036514">
    <property type="entry name" value="SGNH_hydro_sf"/>
</dbReference>
<comment type="subcellular location">
    <subcellularLocation>
        <location evidence="1">Apical cell membrane</location>
        <topology evidence="1">Single-pass type I membrane protein</topology>
    </subcellularLocation>
</comment>
<evidence type="ECO:0000256" key="26">
    <source>
        <dbReference type="ARBA" id="ARBA00048015"/>
    </source>
</evidence>
<dbReference type="InterPro" id="IPR001087">
    <property type="entry name" value="GDSL"/>
</dbReference>
<evidence type="ECO:0000256" key="31">
    <source>
        <dbReference type="ARBA" id="ARBA00048374"/>
    </source>
</evidence>